<dbReference type="AlphaFoldDB" id="A0A7G3ZIM0"/>
<evidence type="ECO:0000313" key="3">
    <source>
        <dbReference type="Proteomes" id="UP000515788"/>
    </source>
</evidence>
<proteinExistence type="predicted"/>
<dbReference type="EMBL" id="CP059250">
    <property type="protein sequence ID" value="QLL33356.1"/>
    <property type="molecule type" value="Genomic_DNA"/>
</dbReference>
<dbReference type="Proteomes" id="UP000515788">
    <property type="component" value="Chromosome 5"/>
</dbReference>
<protein>
    <submittedName>
        <fullName evidence="2">Uncharacterized protein</fullName>
    </submittedName>
</protein>
<organism evidence="2 3">
    <name type="scientific">Torulaspora globosa</name>
    <dbReference type="NCBI Taxonomy" id="48254"/>
    <lineage>
        <taxon>Eukaryota</taxon>
        <taxon>Fungi</taxon>
        <taxon>Dikarya</taxon>
        <taxon>Ascomycota</taxon>
        <taxon>Saccharomycotina</taxon>
        <taxon>Saccharomycetes</taxon>
        <taxon>Saccharomycetales</taxon>
        <taxon>Saccharomycetaceae</taxon>
        <taxon>Torulaspora</taxon>
    </lineage>
</organism>
<feature type="compositionally biased region" description="Basic and acidic residues" evidence="1">
    <location>
        <begin position="143"/>
        <end position="153"/>
    </location>
</feature>
<dbReference type="KEGG" id="tgb:HG536_0E02670"/>
<name>A0A7G3ZIM0_9SACH</name>
<feature type="compositionally biased region" description="Polar residues" evidence="1">
    <location>
        <begin position="162"/>
        <end position="172"/>
    </location>
</feature>
<sequence length="172" mass="18963">MPKNDEVSRGLTLSIQKLQAALKSYEAGEISQEKVARLKELQGALSSGIQEISELVKSEPISGAPALADKQQDSRPSFSRKRFYSSDSPYLNRMDLSRSYRLVPPMKVRKATASPQPKRVSPSEFLLSSLQLLENITNLQRLEKKTSTRDGHSKGSLAAKATVSQLDQSAET</sequence>
<accession>A0A7G3ZIM0</accession>
<keyword evidence="3" id="KW-1185">Reference proteome</keyword>
<dbReference type="OrthoDB" id="4032769at2759"/>
<dbReference type="RefSeq" id="XP_037140030.1">
    <property type="nucleotide sequence ID" value="XM_037284134.1"/>
</dbReference>
<dbReference type="GeneID" id="59326552"/>
<feature type="region of interest" description="Disordered" evidence="1">
    <location>
        <begin position="63"/>
        <end position="83"/>
    </location>
</feature>
<reference evidence="2 3" key="1">
    <citation type="submission" date="2020-06" db="EMBL/GenBank/DDBJ databases">
        <title>The yeast mating-type switching endonuclease HO is a domesticated member of an unorthodox homing genetic element family.</title>
        <authorList>
            <person name="Coughlan A.Y."/>
            <person name="Lombardi L."/>
            <person name="Braun-Galleani S."/>
            <person name="Martos A.R."/>
            <person name="Galeote V."/>
            <person name="Bigey F."/>
            <person name="Dequin S."/>
            <person name="Byrne K.P."/>
            <person name="Wolfe K.H."/>
        </authorList>
    </citation>
    <scope>NUCLEOTIDE SEQUENCE [LARGE SCALE GENOMIC DNA]</scope>
    <source>
        <strain evidence="2 3">CBS764</strain>
    </source>
</reference>
<gene>
    <name evidence="2" type="ORF">HG536_0E02670</name>
</gene>
<evidence type="ECO:0000313" key="2">
    <source>
        <dbReference type="EMBL" id="QLL33356.1"/>
    </source>
</evidence>
<feature type="region of interest" description="Disordered" evidence="1">
    <location>
        <begin position="143"/>
        <end position="172"/>
    </location>
</feature>
<evidence type="ECO:0000256" key="1">
    <source>
        <dbReference type="SAM" id="MobiDB-lite"/>
    </source>
</evidence>